<dbReference type="GO" id="GO:1990362">
    <property type="term" value="F:butanol dehydrogenase (NAD+) activity"/>
    <property type="evidence" value="ECO:0007669"/>
    <property type="project" value="InterPro"/>
</dbReference>
<keyword evidence="3" id="KW-1185">Reference proteome</keyword>
<dbReference type="InterPro" id="IPR044731">
    <property type="entry name" value="BDH-like"/>
</dbReference>
<dbReference type="GO" id="GO:1990002">
    <property type="term" value="F:methylglyoxal reductase (NADPH) (acetol producing) activity"/>
    <property type="evidence" value="ECO:0007669"/>
    <property type="project" value="TreeGrafter"/>
</dbReference>
<dbReference type="Pfam" id="PF25137">
    <property type="entry name" value="ADH_Fe_C"/>
    <property type="match status" value="1"/>
</dbReference>
<proteinExistence type="predicted"/>
<dbReference type="GO" id="GO:0008106">
    <property type="term" value="F:alcohol dehydrogenase (NADP+) activity"/>
    <property type="evidence" value="ECO:0007669"/>
    <property type="project" value="TreeGrafter"/>
</dbReference>
<evidence type="ECO:0000259" key="1">
    <source>
        <dbReference type="Pfam" id="PF25137"/>
    </source>
</evidence>
<dbReference type="InterPro" id="IPR056798">
    <property type="entry name" value="ADH_Fe_C"/>
</dbReference>
<gene>
    <name evidence="2" type="ORF">JCM19240_2196</name>
</gene>
<evidence type="ECO:0000313" key="2">
    <source>
        <dbReference type="EMBL" id="GAL33500.1"/>
    </source>
</evidence>
<name>A0A090T0I2_9VIBR</name>
<comment type="caution">
    <text evidence="2">The sequence shown here is derived from an EMBL/GenBank/DDBJ whole genome shotgun (WGS) entry which is preliminary data.</text>
</comment>
<protein>
    <submittedName>
        <fullName evidence="2">Iron-containing alcohol dehydrogenase</fullName>
    </submittedName>
</protein>
<reference evidence="2 3" key="2">
    <citation type="submission" date="2014-09" db="EMBL/GenBank/DDBJ databases">
        <authorList>
            <consortium name="NBRP consortium"/>
            <person name="Sawabe T."/>
            <person name="Meirelles P."/>
            <person name="Nakanishi M."/>
            <person name="Sayaka M."/>
            <person name="Hattori M."/>
            <person name="Ohkuma M."/>
        </authorList>
    </citation>
    <scope>NUCLEOTIDE SEQUENCE [LARGE SCALE GENOMIC DNA]</scope>
    <source>
        <strain evidence="2 3">JCM 19240</strain>
    </source>
</reference>
<dbReference type="AlphaFoldDB" id="A0A090T0I2"/>
<dbReference type="Proteomes" id="UP000029224">
    <property type="component" value="Unassembled WGS sequence"/>
</dbReference>
<evidence type="ECO:0000313" key="3">
    <source>
        <dbReference type="Proteomes" id="UP000029224"/>
    </source>
</evidence>
<dbReference type="SUPFAM" id="SSF56796">
    <property type="entry name" value="Dehydroquinate synthase-like"/>
    <property type="match status" value="1"/>
</dbReference>
<accession>A0A090T0I2</accession>
<dbReference type="PANTHER" id="PTHR43633">
    <property type="entry name" value="ALCOHOL DEHYDROGENASE YQHD"/>
    <property type="match status" value="1"/>
</dbReference>
<dbReference type="EMBL" id="BBMT01000003">
    <property type="protein sequence ID" value="GAL33500.1"/>
    <property type="molecule type" value="Genomic_DNA"/>
</dbReference>
<dbReference type="GO" id="GO:0005829">
    <property type="term" value="C:cytosol"/>
    <property type="evidence" value="ECO:0007669"/>
    <property type="project" value="TreeGrafter"/>
</dbReference>
<organism evidence="2 3">
    <name type="scientific">Vibrio maritimus</name>
    <dbReference type="NCBI Taxonomy" id="990268"/>
    <lineage>
        <taxon>Bacteria</taxon>
        <taxon>Pseudomonadati</taxon>
        <taxon>Pseudomonadota</taxon>
        <taxon>Gammaproteobacteria</taxon>
        <taxon>Vibrionales</taxon>
        <taxon>Vibrionaceae</taxon>
        <taxon>Vibrio</taxon>
    </lineage>
</organism>
<reference evidence="2 3" key="1">
    <citation type="submission" date="2014-09" db="EMBL/GenBank/DDBJ databases">
        <title>Vibrio maritimus JCM 19240. (C210) whole genome shotgun sequence.</title>
        <authorList>
            <person name="Sawabe T."/>
            <person name="Meirelles P."/>
            <person name="Nakanishi M."/>
            <person name="Sayaka M."/>
            <person name="Hattori M."/>
            <person name="Ohkuma M."/>
        </authorList>
    </citation>
    <scope>NUCLEOTIDE SEQUENCE [LARGE SCALE GENOMIC DNA]</scope>
    <source>
        <strain evidence="2 3">JCM 19240</strain>
    </source>
</reference>
<feature type="domain" description="Fe-containing alcohol dehydrogenase-like C-terminal" evidence="1">
    <location>
        <begin position="15"/>
        <end position="118"/>
    </location>
</feature>
<sequence>MWTANQALNGLIGTGMPQDWATHMIGHQLTALWHVDHARSLAIVQPSLLRSQMEFKKGKIEQMGRNVFGFSSSDDLAERTIDAIEAFYAKLNVDTRLSEVDGDKSEAVEAVIKKLEDNGYLKLGENQSITIDVSRQILENAL</sequence>
<dbReference type="Gene3D" id="1.20.1090.10">
    <property type="entry name" value="Dehydroquinate synthase-like - alpha domain"/>
    <property type="match status" value="1"/>
</dbReference>
<dbReference type="PANTHER" id="PTHR43633:SF1">
    <property type="entry name" value="ALCOHOL DEHYDROGENASE YQHD"/>
    <property type="match status" value="1"/>
</dbReference>